<dbReference type="SMART" id="SM00267">
    <property type="entry name" value="GGDEF"/>
    <property type="match status" value="1"/>
</dbReference>
<dbReference type="OrthoDB" id="9814202at2"/>
<dbReference type="InterPro" id="IPR029787">
    <property type="entry name" value="Nucleotide_cyclase"/>
</dbReference>
<dbReference type="SUPFAM" id="SSF141868">
    <property type="entry name" value="EAL domain-like"/>
    <property type="match status" value="1"/>
</dbReference>
<feature type="domain" description="EAL" evidence="2">
    <location>
        <begin position="422"/>
        <end position="672"/>
    </location>
</feature>
<organism evidence="5 6">
    <name type="scientific">Aminobacter aminovorans</name>
    <name type="common">Chelatobacter heintzii</name>
    <dbReference type="NCBI Taxonomy" id="83263"/>
    <lineage>
        <taxon>Bacteria</taxon>
        <taxon>Pseudomonadati</taxon>
        <taxon>Pseudomonadota</taxon>
        <taxon>Alphaproteobacteria</taxon>
        <taxon>Hyphomicrobiales</taxon>
        <taxon>Phyllobacteriaceae</taxon>
        <taxon>Aminobacter</taxon>
    </lineage>
</organism>
<proteinExistence type="predicted"/>
<gene>
    <name evidence="5" type="primary">gmr_5</name>
    <name evidence="5" type="ORF">NCTC10684_04626</name>
</gene>
<evidence type="ECO:0000259" key="3">
    <source>
        <dbReference type="PROSITE" id="PS50887"/>
    </source>
</evidence>
<dbReference type="Pfam" id="PF00990">
    <property type="entry name" value="GGDEF"/>
    <property type="match status" value="1"/>
</dbReference>
<keyword evidence="1" id="KW-1133">Transmembrane helix</keyword>
<dbReference type="Gene3D" id="3.20.20.450">
    <property type="entry name" value="EAL domain"/>
    <property type="match status" value="1"/>
</dbReference>
<dbReference type="InterPro" id="IPR005330">
    <property type="entry name" value="MHYT_dom"/>
</dbReference>
<dbReference type="Pfam" id="PF00563">
    <property type="entry name" value="EAL"/>
    <property type="match status" value="1"/>
</dbReference>
<protein>
    <submittedName>
        <fullName evidence="5">Cyclic di-GMP phosphodiesterase Gmr</fullName>
        <ecNumber evidence="5">3.1.4.52</ecNumber>
    </submittedName>
</protein>
<dbReference type="PANTHER" id="PTHR44757">
    <property type="entry name" value="DIGUANYLATE CYCLASE DGCP"/>
    <property type="match status" value="1"/>
</dbReference>
<dbReference type="AlphaFoldDB" id="A0A380WSK6"/>
<feature type="transmembrane region" description="Helical" evidence="1">
    <location>
        <begin position="48"/>
        <end position="72"/>
    </location>
</feature>
<evidence type="ECO:0000313" key="5">
    <source>
        <dbReference type="EMBL" id="SUU91362.1"/>
    </source>
</evidence>
<evidence type="ECO:0000259" key="2">
    <source>
        <dbReference type="PROSITE" id="PS50883"/>
    </source>
</evidence>
<dbReference type="GO" id="GO:0016020">
    <property type="term" value="C:membrane"/>
    <property type="evidence" value="ECO:0007669"/>
    <property type="project" value="UniProtKB-UniRule"/>
</dbReference>
<dbReference type="NCBIfam" id="TIGR00254">
    <property type="entry name" value="GGDEF"/>
    <property type="match status" value="1"/>
</dbReference>
<dbReference type="PROSITE" id="PS50924">
    <property type="entry name" value="MHYT"/>
    <property type="match status" value="1"/>
</dbReference>
<sequence length="685" mass="73954">MLTVLNCLVTAHDYRFVAAALAICALGCVVSMRLFARARNVRRAKHAAFVVMAGLAGGMTIWTTHFLAMLGFIPDVEHGFEPNFTVLSLAFAIATSMAGFLIAASRERDWMIEAGGAVIGAGIALMHFTGMRGFVVAGTISYDPSFVAFSIAAGAALGMLATNRVARGTSRDSQYAGMAALILGIGMMHFTAMGAVQITPDPRVVVPSQMMTDSVLAILVVLVTVLVVMLGAVTHLAEEQGQQDAVAHFRHLAMHDPLTGLPNRAAVRDELPMRLKQAGGTSLALIAIDLNRFKEINDVYGHAAGDAVLVQTTARMRAALIDGEFFARIGGDEFIAVKPFTRANEVEEFAARISDAFSRPNELGKGRFSTSASIGISVYPKDGDSVDELTTRADLAMYRSKKLQDGTWCWYDADADEDGRRRGQIAIGLRSAIADGALRLVYQPQISMKKRQLLGFEALLRWSSPQLGEVSPADFIPVAEQTGIIVEIGDWVLMQACHEATQWPAPTGVAVNVSPVQLMRPNFAERLTEILDETGLEPTRLEIEITETMLIDNPGQALLVLRKIKALGVRVAMDDFGTGYSSLSTLFSFPFDKIKVDRSFLNALGRQAQATSVIETVIELGHKLSIPVLAEGVETDFQAAFLKDRRCDEAQGFLYGRPVDSTTAHALAQSGTWQDDNAALGKLSA</sequence>
<feature type="domain" description="MHYT" evidence="4">
    <location>
        <begin position="12"/>
        <end position="199"/>
    </location>
</feature>
<accession>A0A380WSK6</accession>
<dbReference type="InterPro" id="IPR001633">
    <property type="entry name" value="EAL_dom"/>
</dbReference>
<reference evidence="5 6" key="1">
    <citation type="submission" date="2018-06" db="EMBL/GenBank/DDBJ databases">
        <authorList>
            <consortium name="Pathogen Informatics"/>
            <person name="Doyle S."/>
        </authorList>
    </citation>
    <scope>NUCLEOTIDE SEQUENCE [LARGE SCALE GENOMIC DNA]</scope>
    <source>
        <strain evidence="5 6">NCTC10684</strain>
    </source>
</reference>
<dbReference type="EMBL" id="UFSM01000001">
    <property type="protein sequence ID" value="SUU91362.1"/>
    <property type="molecule type" value="Genomic_DNA"/>
</dbReference>
<dbReference type="RefSeq" id="WP_115733244.1">
    <property type="nucleotide sequence ID" value="NZ_BAAAVY010000037.1"/>
</dbReference>
<dbReference type="InterPro" id="IPR052155">
    <property type="entry name" value="Biofilm_reg_signaling"/>
</dbReference>
<dbReference type="Proteomes" id="UP000254701">
    <property type="component" value="Unassembled WGS sequence"/>
</dbReference>
<dbReference type="GO" id="GO:0071111">
    <property type="term" value="F:cyclic-guanylate-specific phosphodiesterase activity"/>
    <property type="evidence" value="ECO:0007669"/>
    <property type="project" value="UniProtKB-EC"/>
</dbReference>
<keyword evidence="5" id="KW-0378">Hydrolase</keyword>
<name>A0A380WSK6_AMIAI</name>
<dbReference type="SMART" id="SM00052">
    <property type="entry name" value="EAL"/>
    <property type="match status" value="1"/>
</dbReference>
<dbReference type="InterPro" id="IPR043128">
    <property type="entry name" value="Rev_trsase/Diguanyl_cyclase"/>
</dbReference>
<evidence type="ECO:0000256" key="1">
    <source>
        <dbReference type="PROSITE-ProRule" id="PRU00244"/>
    </source>
</evidence>
<feature type="transmembrane region" description="Helical" evidence="1">
    <location>
        <begin position="16"/>
        <end position="36"/>
    </location>
</feature>
<keyword evidence="1" id="KW-0472">Membrane</keyword>
<dbReference type="CDD" id="cd01948">
    <property type="entry name" value="EAL"/>
    <property type="match status" value="1"/>
</dbReference>
<feature type="domain" description="GGDEF" evidence="3">
    <location>
        <begin position="281"/>
        <end position="413"/>
    </location>
</feature>
<feature type="transmembrane region" description="Helical" evidence="1">
    <location>
        <begin position="175"/>
        <end position="195"/>
    </location>
</feature>
<dbReference type="Pfam" id="PF03707">
    <property type="entry name" value="MHYT"/>
    <property type="match status" value="2"/>
</dbReference>
<feature type="transmembrane region" description="Helical" evidence="1">
    <location>
        <begin position="116"/>
        <end position="140"/>
    </location>
</feature>
<dbReference type="SUPFAM" id="SSF55073">
    <property type="entry name" value="Nucleotide cyclase"/>
    <property type="match status" value="1"/>
</dbReference>
<feature type="transmembrane region" description="Helical" evidence="1">
    <location>
        <begin position="215"/>
        <end position="233"/>
    </location>
</feature>
<dbReference type="EC" id="3.1.4.52" evidence="5"/>
<evidence type="ECO:0000259" key="4">
    <source>
        <dbReference type="PROSITE" id="PS50924"/>
    </source>
</evidence>
<dbReference type="InterPro" id="IPR000160">
    <property type="entry name" value="GGDEF_dom"/>
</dbReference>
<dbReference type="InterPro" id="IPR035919">
    <property type="entry name" value="EAL_sf"/>
</dbReference>
<keyword evidence="1" id="KW-0812">Transmembrane</keyword>
<evidence type="ECO:0000313" key="6">
    <source>
        <dbReference type="Proteomes" id="UP000254701"/>
    </source>
</evidence>
<dbReference type="Gene3D" id="3.30.70.270">
    <property type="match status" value="1"/>
</dbReference>
<dbReference type="CDD" id="cd01949">
    <property type="entry name" value="GGDEF"/>
    <property type="match status" value="1"/>
</dbReference>
<dbReference type="PROSITE" id="PS50883">
    <property type="entry name" value="EAL"/>
    <property type="match status" value="1"/>
</dbReference>
<dbReference type="PANTHER" id="PTHR44757:SF2">
    <property type="entry name" value="BIOFILM ARCHITECTURE MAINTENANCE PROTEIN MBAA"/>
    <property type="match status" value="1"/>
</dbReference>
<feature type="transmembrane region" description="Helical" evidence="1">
    <location>
        <begin position="146"/>
        <end position="163"/>
    </location>
</feature>
<feature type="transmembrane region" description="Helical" evidence="1">
    <location>
        <begin position="84"/>
        <end position="104"/>
    </location>
</feature>
<dbReference type="PROSITE" id="PS50887">
    <property type="entry name" value="GGDEF"/>
    <property type="match status" value="1"/>
</dbReference>